<dbReference type="PANTHER" id="PTHR30349">
    <property type="entry name" value="PHAGE INTEGRASE-RELATED"/>
    <property type="match status" value="1"/>
</dbReference>
<dbReference type="InterPro" id="IPR002104">
    <property type="entry name" value="Integrase_catalytic"/>
</dbReference>
<dbReference type="Proteomes" id="UP000286746">
    <property type="component" value="Unassembled WGS sequence"/>
</dbReference>
<dbReference type="Pfam" id="PF14657">
    <property type="entry name" value="Arm-DNA-bind_4"/>
    <property type="match status" value="1"/>
</dbReference>
<evidence type="ECO:0000313" key="8">
    <source>
        <dbReference type="EMBL" id="GCD41746.1"/>
    </source>
</evidence>
<feature type="domain" description="Core-binding (CB)" evidence="7">
    <location>
        <begin position="71"/>
        <end position="162"/>
    </location>
</feature>
<keyword evidence="3 5" id="KW-0238">DNA-binding</keyword>
<evidence type="ECO:0000313" key="9">
    <source>
        <dbReference type="Proteomes" id="UP000286746"/>
    </source>
</evidence>
<accession>A0A401VXH6</accession>
<dbReference type="GO" id="GO:0003677">
    <property type="term" value="F:DNA binding"/>
    <property type="evidence" value="ECO:0007669"/>
    <property type="project" value="UniProtKB-UniRule"/>
</dbReference>
<dbReference type="AlphaFoldDB" id="A0A401VXH6"/>
<gene>
    <name evidence="8" type="ORF">GKJPGBOP_01403</name>
</gene>
<evidence type="ECO:0000256" key="3">
    <source>
        <dbReference type="ARBA" id="ARBA00023125"/>
    </source>
</evidence>
<evidence type="ECO:0000259" key="6">
    <source>
        <dbReference type="PROSITE" id="PS51898"/>
    </source>
</evidence>
<dbReference type="InterPro" id="IPR010998">
    <property type="entry name" value="Integrase_recombinase_N"/>
</dbReference>
<dbReference type="InterPro" id="IPR044068">
    <property type="entry name" value="CB"/>
</dbReference>
<evidence type="ECO:0000259" key="7">
    <source>
        <dbReference type="PROSITE" id="PS51900"/>
    </source>
</evidence>
<dbReference type="PROSITE" id="PS51898">
    <property type="entry name" value="TYR_RECOMBINASE"/>
    <property type="match status" value="1"/>
</dbReference>
<dbReference type="Pfam" id="PF14659">
    <property type="entry name" value="Phage_int_SAM_3"/>
    <property type="match status" value="1"/>
</dbReference>
<comment type="caution">
    <text evidence="8">The sequence shown here is derived from an EMBL/GenBank/DDBJ whole genome shotgun (WGS) entry which is preliminary data.</text>
</comment>
<evidence type="ECO:0000256" key="1">
    <source>
        <dbReference type="ARBA" id="ARBA00008857"/>
    </source>
</evidence>
<dbReference type="Gene3D" id="1.10.150.130">
    <property type="match status" value="1"/>
</dbReference>
<keyword evidence="4" id="KW-0233">DNA recombination</keyword>
<proteinExistence type="inferred from homology"/>
<name>A0A401VXH6_STREY</name>
<dbReference type="InterPro" id="IPR050090">
    <property type="entry name" value="Tyrosine_recombinase_XerCD"/>
</dbReference>
<organism evidence="8 9">
    <name type="scientific">Streptomyces paromomycinus</name>
    <name type="common">Streptomyces rimosus subsp. paromomycinus</name>
    <dbReference type="NCBI Taxonomy" id="92743"/>
    <lineage>
        <taxon>Bacteria</taxon>
        <taxon>Bacillati</taxon>
        <taxon>Actinomycetota</taxon>
        <taxon>Actinomycetes</taxon>
        <taxon>Kitasatosporales</taxon>
        <taxon>Streptomycetaceae</taxon>
        <taxon>Streptomyces</taxon>
    </lineage>
</organism>
<protein>
    <submittedName>
        <fullName evidence="8">Integrase</fullName>
    </submittedName>
</protein>
<reference evidence="8 9" key="1">
    <citation type="submission" date="2018-11" db="EMBL/GenBank/DDBJ databases">
        <title>Whole genome sequence of Streptomyces paromomycinus NBRC 15454(T).</title>
        <authorList>
            <person name="Komaki H."/>
            <person name="Tamura T."/>
        </authorList>
    </citation>
    <scope>NUCLEOTIDE SEQUENCE [LARGE SCALE GENOMIC DNA]</scope>
    <source>
        <strain evidence="8 9">NBRC 15454</strain>
    </source>
</reference>
<evidence type="ECO:0000256" key="4">
    <source>
        <dbReference type="ARBA" id="ARBA00023172"/>
    </source>
</evidence>
<dbReference type="CDD" id="cd01189">
    <property type="entry name" value="INT_ICEBs1_C_like"/>
    <property type="match status" value="1"/>
</dbReference>
<dbReference type="SUPFAM" id="SSF56349">
    <property type="entry name" value="DNA breaking-rejoining enzymes"/>
    <property type="match status" value="1"/>
</dbReference>
<feature type="domain" description="Tyr recombinase" evidence="6">
    <location>
        <begin position="190"/>
        <end position="387"/>
    </location>
</feature>
<dbReference type="RefSeq" id="WP_246177242.1">
    <property type="nucleotide sequence ID" value="NZ_BHZD01000001.1"/>
</dbReference>
<sequence length="401" mass="45598">MSLLSDPIKKLPPDSKGKVRYRFVVDVGVDPETGKRKQLRRTFDSLKEAKAEYASISNRRNERSFVPPSKITVNEWLDRWLAMKSDDLEETTIYNYTITLERVRGKLGEIRLQDLTEEHVEEWRDWALAHGRVRGKRAGTPLGVTSVDMSLARLKEALGRAVTRRLVYVNVAAHVTIPRRARKEERKNREEVQPWNVQEVQKFIHGIMGERLYAALLLSLMGLRPAEVCGLRWEDVDLENATIIIANTRTMMGNRYVVEKDTKSLAGERALPLPAPVLAALKAFRALQAEERLALGEAYTASGYVLVHETGVAFTIKQFRRRAYRLMQLLGLRRVRLYLARAACFTYLANCGVPDHILARWAGHKNIKTTKRWYVKPDVEDLRGAATTWEGLHGGAAEGQA</sequence>
<keyword evidence="9" id="KW-1185">Reference proteome</keyword>
<evidence type="ECO:0000256" key="5">
    <source>
        <dbReference type="PROSITE-ProRule" id="PRU01248"/>
    </source>
</evidence>
<dbReference type="PROSITE" id="PS51900">
    <property type="entry name" value="CB"/>
    <property type="match status" value="1"/>
</dbReference>
<dbReference type="InterPro" id="IPR028259">
    <property type="entry name" value="AP2-like_int_N"/>
</dbReference>
<dbReference type="Gene3D" id="1.10.443.10">
    <property type="entry name" value="Intergrase catalytic core"/>
    <property type="match status" value="1"/>
</dbReference>
<evidence type="ECO:0000256" key="2">
    <source>
        <dbReference type="ARBA" id="ARBA00022908"/>
    </source>
</evidence>
<comment type="similarity">
    <text evidence="1">Belongs to the 'phage' integrase family.</text>
</comment>
<keyword evidence="2" id="KW-0229">DNA integration</keyword>
<dbReference type="InterPro" id="IPR011010">
    <property type="entry name" value="DNA_brk_join_enz"/>
</dbReference>
<dbReference type="GO" id="GO:0006310">
    <property type="term" value="P:DNA recombination"/>
    <property type="evidence" value="ECO:0007669"/>
    <property type="project" value="UniProtKB-KW"/>
</dbReference>
<dbReference type="InterPro" id="IPR004107">
    <property type="entry name" value="Integrase_SAM-like_N"/>
</dbReference>
<dbReference type="GO" id="GO:0015074">
    <property type="term" value="P:DNA integration"/>
    <property type="evidence" value="ECO:0007669"/>
    <property type="project" value="UniProtKB-KW"/>
</dbReference>
<dbReference type="InterPro" id="IPR013762">
    <property type="entry name" value="Integrase-like_cat_sf"/>
</dbReference>
<dbReference type="PANTHER" id="PTHR30349:SF64">
    <property type="entry name" value="PROPHAGE INTEGRASE INTD-RELATED"/>
    <property type="match status" value="1"/>
</dbReference>
<dbReference type="EMBL" id="BHZD01000001">
    <property type="protein sequence ID" value="GCD41746.1"/>
    <property type="molecule type" value="Genomic_DNA"/>
</dbReference>
<dbReference type="Pfam" id="PF00589">
    <property type="entry name" value="Phage_integrase"/>
    <property type="match status" value="1"/>
</dbReference>